<accession>A0A1Y1VBI7</accession>
<dbReference type="AlphaFoldDB" id="A0A1Y1VBI7"/>
<dbReference type="Proteomes" id="UP000193719">
    <property type="component" value="Unassembled WGS sequence"/>
</dbReference>
<proteinExistence type="predicted"/>
<feature type="non-terminal residue" evidence="1">
    <location>
        <position position="1"/>
    </location>
</feature>
<evidence type="ECO:0000313" key="2">
    <source>
        <dbReference type="Proteomes" id="UP000193719"/>
    </source>
</evidence>
<evidence type="ECO:0000313" key="1">
    <source>
        <dbReference type="EMBL" id="ORX51834.1"/>
    </source>
</evidence>
<comment type="caution">
    <text evidence="1">The sequence shown here is derived from an EMBL/GenBank/DDBJ whole genome shotgun (WGS) entry which is preliminary data.</text>
</comment>
<gene>
    <name evidence="1" type="ORF">BCR36DRAFT_254909</name>
</gene>
<sequence length="139" mass="16466">YYCKNDLCTVYEPYQGKYFVEFDNDNGTIYRYILGYYGDFYNKSNLNYIETINNETVHVYIGCKTDNQCFSNKCVNNICEFNDEANIERCDTLYIKSNFFSQRPKHYTHCGRFPYFSCTKNEECSFNTYNGGECNSGRD</sequence>
<name>A0A1Y1VBI7_9FUNG</name>
<reference evidence="1 2" key="1">
    <citation type="submission" date="2016-08" db="EMBL/GenBank/DDBJ databases">
        <title>Genomes of anaerobic fungi encode conserved fungal cellulosomes for biomass hydrolysis.</title>
        <authorList>
            <consortium name="DOE Joint Genome Institute"/>
            <person name="Haitjema C.H."/>
            <person name="Gilmore S.P."/>
            <person name="Henske J.K."/>
            <person name="Solomon K.V."/>
            <person name="De Groot R."/>
            <person name="Kuo A."/>
            <person name="Mondo S.J."/>
            <person name="Salamov A.A."/>
            <person name="Labutti K."/>
            <person name="Zhao Z."/>
            <person name="Chiniquy J."/>
            <person name="Barry K."/>
            <person name="Brewer H.M."/>
            <person name="Purvine S.O."/>
            <person name="Wright A.T."/>
            <person name="Boxma B."/>
            <person name="Van Alen T."/>
            <person name="Hackstein J.H."/>
            <person name="Baker S.E."/>
            <person name="Grigoriev I.V."/>
            <person name="O'Malley M.A."/>
        </authorList>
    </citation>
    <scope>NUCLEOTIDE SEQUENCE [LARGE SCALE GENOMIC DNA]</scope>
    <source>
        <strain evidence="2">finn</strain>
    </source>
</reference>
<dbReference type="EMBL" id="MCFH01000017">
    <property type="protein sequence ID" value="ORX51834.1"/>
    <property type="molecule type" value="Genomic_DNA"/>
</dbReference>
<reference evidence="1 2" key="2">
    <citation type="submission" date="2016-08" db="EMBL/GenBank/DDBJ databases">
        <title>Pervasive Adenine N6-methylation of Active Genes in Fungi.</title>
        <authorList>
            <consortium name="DOE Joint Genome Institute"/>
            <person name="Mondo S.J."/>
            <person name="Dannebaum R.O."/>
            <person name="Kuo R.C."/>
            <person name="Labutti K."/>
            <person name="Haridas S."/>
            <person name="Kuo A."/>
            <person name="Salamov A."/>
            <person name="Ahrendt S.R."/>
            <person name="Lipzen A."/>
            <person name="Sullivan W."/>
            <person name="Andreopoulos W.B."/>
            <person name="Clum A."/>
            <person name="Lindquist E."/>
            <person name="Daum C."/>
            <person name="Ramamoorthy G.K."/>
            <person name="Gryganskyi A."/>
            <person name="Culley D."/>
            <person name="Magnuson J.K."/>
            <person name="James T.Y."/>
            <person name="O'Malley M.A."/>
            <person name="Stajich J.E."/>
            <person name="Spatafora J.W."/>
            <person name="Visel A."/>
            <person name="Grigoriev I.V."/>
        </authorList>
    </citation>
    <scope>NUCLEOTIDE SEQUENCE [LARGE SCALE GENOMIC DNA]</scope>
    <source>
        <strain evidence="2">finn</strain>
    </source>
</reference>
<organism evidence="1 2">
    <name type="scientific">Piromyces finnis</name>
    <dbReference type="NCBI Taxonomy" id="1754191"/>
    <lineage>
        <taxon>Eukaryota</taxon>
        <taxon>Fungi</taxon>
        <taxon>Fungi incertae sedis</taxon>
        <taxon>Chytridiomycota</taxon>
        <taxon>Chytridiomycota incertae sedis</taxon>
        <taxon>Neocallimastigomycetes</taxon>
        <taxon>Neocallimastigales</taxon>
        <taxon>Neocallimastigaceae</taxon>
        <taxon>Piromyces</taxon>
    </lineage>
</organism>
<dbReference type="OrthoDB" id="2176531at2759"/>
<keyword evidence="2" id="KW-1185">Reference proteome</keyword>
<feature type="non-terminal residue" evidence="1">
    <location>
        <position position="139"/>
    </location>
</feature>
<protein>
    <submittedName>
        <fullName evidence="1">Uncharacterized protein</fullName>
    </submittedName>
</protein>